<feature type="non-terminal residue" evidence="2">
    <location>
        <position position="691"/>
    </location>
</feature>
<feature type="non-terminal residue" evidence="2">
    <location>
        <position position="1"/>
    </location>
</feature>
<feature type="compositionally biased region" description="Pro residues" evidence="1">
    <location>
        <begin position="249"/>
        <end position="259"/>
    </location>
</feature>
<organism evidence="2 3">
    <name type="scientific">Volvox africanus</name>
    <dbReference type="NCBI Taxonomy" id="51714"/>
    <lineage>
        <taxon>Eukaryota</taxon>
        <taxon>Viridiplantae</taxon>
        <taxon>Chlorophyta</taxon>
        <taxon>core chlorophytes</taxon>
        <taxon>Chlorophyceae</taxon>
        <taxon>CS clade</taxon>
        <taxon>Chlamydomonadales</taxon>
        <taxon>Volvocaceae</taxon>
        <taxon>Volvox</taxon>
    </lineage>
</organism>
<keyword evidence="3" id="KW-1185">Reference proteome</keyword>
<proteinExistence type="predicted"/>
<dbReference type="EMBL" id="BNCO01000043">
    <property type="protein sequence ID" value="GIL61013.1"/>
    <property type="molecule type" value="Genomic_DNA"/>
</dbReference>
<dbReference type="AlphaFoldDB" id="A0A8J4BGH9"/>
<sequence>SQGVRIKGTRLASMLDGVMGTNVPHLFRVHSTSGQAEWWPVDMVSGLCACPNDSDVCSHIFGVCCLVPRYRIRTATLVKARELVRVAGEKAKPVDDVIDDLTHCIRRWTDGAATAAGAAGPGAGYGDSVDPYRLCAEVAVALLLQGVVESADVYGPGRRNGPRRRIWWQRAIEASGAMSPSSSLDPPRVSRQRLGEEVQRQLAALVAAMEAELTTAAAAVTASQPQHLDHQQGGPARSPPLTASGGPAVPSPPPPPPAPRSVLAFLLELERATCTALGIDALSSAESWTGPRSREGGGGGGFARLSAGDMTPTVSGGDVSGSEGLLALLAEGGAAMAELLEKACGLALALGRVGAASTGGAAVPAGDAASAAAAASTTAGCTTSKEDLATAGGTGAGSHTVHDDDGGHGGDGGAGARMTTEAPVPDAAVSGFGANGGEGGVSPLLQQQLAAFCRQALAGAGHDPAVAVVGGGGGGPDVTSSSSSSPLLSADLFTRVAQLACRQFGAARFEDLVTHGSVAQLLDGAGSVAMAAAGQPPLFAMALLTGSETNGTGEGDAETCFLQQHLPLRSAPEPFSHVEHVGVRGLVTGCMSIEDVLEDAVSLAAPSAPSGASTAAILSYFTAAAALAAGGGGSGGGEEGAVERASPVWAAAASLRGPVTALALPVGSPAGLGAPGALVLVDPAATTNQFG</sequence>
<feature type="region of interest" description="Disordered" evidence="1">
    <location>
        <begin position="218"/>
        <end position="260"/>
    </location>
</feature>
<comment type="caution">
    <text evidence="2">The sequence shown here is derived from an EMBL/GenBank/DDBJ whole genome shotgun (WGS) entry which is preliminary data.</text>
</comment>
<evidence type="ECO:0008006" key="4">
    <source>
        <dbReference type="Google" id="ProtNLM"/>
    </source>
</evidence>
<name>A0A8J4BGH9_9CHLO</name>
<accession>A0A8J4BGH9</accession>
<reference evidence="2" key="1">
    <citation type="journal article" date="2021" name="Proc. Natl. Acad. Sci. U.S.A.">
        <title>Three genomes in the algal genus Volvox reveal the fate of a haploid sex-determining region after a transition to homothallism.</title>
        <authorList>
            <person name="Yamamoto K."/>
            <person name="Hamaji T."/>
            <person name="Kawai-Toyooka H."/>
            <person name="Matsuzaki R."/>
            <person name="Takahashi F."/>
            <person name="Nishimura Y."/>
            <person name="Kawachi M."/>
            <person name="Noguchi H."/>
            <person name="Minakuchi Y."/>
            <person name="Umen J.G."/>
            <person name="Toyoda A."/>
            <person name="Nozaki H."/>
        </authorList>
    </citation>
    <scope>NUCLEOTIDE SEQUENCE</scope>
    <source>
        <strain evidence="2">NIES-3780</strain>
    </source>
</reference>
<evidence type="ECO:0000313" key="2">
    <source>
        <dbReference type="EMBL" id="GIL61013.1"/>
    </source>
</evidence>
<protein>
    <recommendedName>
        <fullName evidence="4">SWIM-type domain-containing protein</fullName>
    </recommendedName>
</protein>
<feature type="region of interest" description="Disordered" evidence="1">
    <location>
        <begin position="390"/>
        <end position="419"/>
    </location>
</feature>
<evidence type="ECO:0000256" key="1">
    <source>
        <dbReference type="SAM" id="MobiDB-lite"/>
    </source>
</evidence>
<dbReference type="Proteomes" id="UP000747399">
    <property type="component" value="Unassembled WGS sequence"/>
</dbReference>
<gene>
    <name evidence="2" type="ORF">Vafri_15434</name>
</gene>
<evidence type="ECO:0000313" key="3">
    <source>
        <dbReference type="Proteomes" id="UP000747399"/>
    </source>
</evidence>